<dbReference type="PROSITE" id="PS50089">
    <property type="entry name" value="ZF_RING_2"/>
    <property type="match status" value="1"/>
</dbReference>
<dbReference type="PANTHER" id="PTHR25462:SF306">
    <property type="entry name" value="TRIPARTITE MOTIF CONTAINING 9"/>
    <property type="match status" value="1"/>
</dbReference>
<evidence type="ECO:0000313" key="10">
    <source>
        <dbReference type="Proteomes" id="UP001374579"/>
    </source>
</evidence>
<accession>A0AAN9GPA4</accession>
<reference evidence="9 10" key="1">
    <citation type="submission" date="2024-02" db="EMBL/GenBank/DDBJ databases">
        <title>Chromosome-scale genome assembly of the rough periwinkle Littorina saxatilis.</title>
        <authorList>
            <person name="De Jode A."/>
            <person name="Faria R."/>
            <person name="Formenti G."/>
            <person name="Sims Y."/>
            <person name="Smith T.P."/>
            <person name="Tracey A."/>
            <person name="Wood J.M.D."/>
            <person name="Zagrodzka Z.B."/>
            <person name="Johannesson K."/>
            <person name="Butlin R.K."/>
            <person name="Leder E.H."/>
        </authorList>
    </citation>
    <scope>NUCLEOTIDE SEQUENCE [LARGE SCALE GENOMIC DNA]</scope>
    <source>
        <strain evidence="9">Snail1</strain>
        <tissue evidence="9">Muscle</tissue>
    </source>
</reference>
<evidence type="ECO:0000259" key="8">
    <source>
        <dbReference type="PROSITE" id="PS50119"/>
    </source>
</evidence>
<dbReference type="InterPro" id="IPR013083">
    <property type="entry name" value="Znf_RING/FYVE/PHD"/>
</dbReference>
<sequence>MSGLSNPHHMKAASEDLSYLRMEEDLTCPVCLELYADPLMLPCSHSVCKKCLSDIIKSRSKSGREGLECPSCRNHHTVAEDHVEKLPRNLALENIVFRFQELQSTTISKSKSLDLTTTSSANLDLSLPLDFDLPVFDEEGQEDCLCGMCEGEKEKAVWYCGQCSVLYCPKCLDSYHPKRGSLRNHHVTRPAKRDQEEKEPVNYCSDHADEATNIFCGRCQVLVCHLCVCEGTGHHAGHKILDLDTAWTQVKESLGGYRERLEAMMSVTEERKVKTEQLLHEVTAIHTSAREKVEVQYDRMIEDMTHILTTHRTTALKHLDAIHSTRSAACSTHAALVHNQAHQLQSLTQRCKDLVQEDKRLRVLQCSGEAPPLRTQVQELEKQHSELAITHKQLSSDKEATSRIRCSVLEFRTSAFDLLRKVAGDATEKCAVVTPTIRSAVATSPGKSDIPLPTPTSPDVHGLSPSPRAGNRTLISWGFNSTTITAEPLSQSSQWSVSVEKNTSKIGNINSGYLFGVGVAHEVLGSKDQVGMTASSAGIVCTNGCLSFCRDGKTESLLSLDQLPVSVTLCITMAGDNGVIFSYLLSLPGWSRCLLGKVVLPDPGFKVKVLPVFTVSQRVKLQFPTSSTV</sequence>
<keyword evidence="2 4" id="KW-0863">Zinc-finger</keyword>
<dbReference type="Pfam" id="PF22586">
    <property type="entry name" value="ANCHR-like_BBOX"/>
    <property type="match status" value="1"/>
</dbReference>
<keyword evidence="10" id="KW-1185">Reference proteome</keyword>
<dbReference type="Gene3D" id="3.30.40.10">
    <property type="entry name" value="Zinc/RING finger domain, C3HC4 (zinc finger)"/>
    <property type="match status" value="1"/>
</dbReference>
<dbReference type="AlphaFoldDB" id="A0AAN9GPA4"/>
<comment type="caution">
    <text evidence="9">The sequence shown here is derived from an EMBL/GenBank/DDBJ whole genome shotgun (WGS) entry which is preliminary data.</text>
</comment>
<name>A0AAN9GPA4_9CAEN</name>
<evidence type="ECO:0000259" key="7">
    <source>
        <dbReference type="PROSITE" id="PS50089"/>
    </source>
</evidence>
<evidence type="ECO:0000256" key="1">
    <source>
        <dbReference type="ARBA" id="ARBA00022723"/>
    </source>
</evidence>
<feature type="region of interest" description="Disordered" evidence="6">
    <location>
        <begin position="442"/>
        <end position="467"/>
    </location>
</feature>
<organism evidence="9 10">
    <name type="scientific">Littorina saxatilis</name>
    <dbReference type="NCBI Taxonomy" id="31220"/>
    <lineage>
        <taxon>Eukaryota</taxon>
        <taxon>Metazoa</taxon>
        <taxon>Spiralia</taxon>
        <taxon>Lophotrochozoa</taxon>
        <taxon>Mollusca</taxon>
        <taxon>Gastropoda</taxon>
        <taxon>Caenogastropoda</taxon>
        <taxon>Littorinimorpha</taxon>
        <taxon>Littorinoidea</taxon>
        <taxon>Littorinidae</taxon>
        <taxon>Littorina</taxon>
    </lineage>
</organism>
<dbReference type="Proteomes" id="UP001374579">
    <property type="component" value="Unassembled WGS sequence"/>
</dbReference>
<dbReference type="Gene3D" id="3.30.160.60">
    <property type="entry name" value="Classic Zinc Finger"/>
    <property type="match status" value="1"/>
</dbReference>
<dbReference type="PROSITE" id="PS00518">
    <property type="entry name" value="ZF_RING_1"/>
    <property type="match status" value="1"/>
</dbReference>
<dbReference type="Gene3D" id="4.10.830.40">
    <property type="match status" value="1"/>
</dbReference>
<feature type="domain" description="B box-type" evidence="8">
    <location>
        <begin position="141"/>
        <end position="190"/>
    </location>
</feature>
<keyword evidence="1" id="KW-0479">Metal-binding</keyword>
<dbReference type="SMART" id="SM00184">
    <property type="entry name" value="RING"/>
    <property type="match status" value="1"/>
</dbReference>
<dbReference type="InterPro" id="IPR017907">
    <property type="entry name" value="Znf_RING_CS"/>
</dbReference>
<dbReference type="GO" id="GO:0008270">
    <property type="term" value="F:zinc ion binding"/>
    <property type="evidence" value="ECO:0007669"/>
    <property type="project" value="UniProtKB-KW"/>
</dbReference>
<dbReference type="Pfam" id="PF13445">
    <property type="entry name" value="zf-RING_UBOX"/>
    <property type="match status" value="1"/>
</dbReference>
<dbReference type="SUPFAM" id="SSF57850">
    <property type="entry name" value="RING/U-box"/>
    <property type="match status" value="1"/>
</dbReference>
<dbReference type="Pfam" id="PF00643">
    <property type="entry name" value="zf-B_box"/>
    <property type="match status" value="1"/>
</dbReference>
<keyword evidence="3" id="KW-0862">Zinc</keyword>
<dbReference type="InterPro" id="IPR047153">
    <property type="entry name" value="TRIM45/56/19-like"/>
</dbReference>
<feature type="coiled-coil region" evidence="5">
    <location>
        <begin position="337"/>
        <end position="397"/>
    </location>
</feature>
<gene>
    <name evidence="9" type="ORF">V1264_001059</name>
</gene>
<feature type="domain" description="B box-type" evidence="8">
    <location>
        <begin position="199"/>
        <end position="243"/>
    </location>
</feature>
<keyword evidence="5" id="KW-0175">Coiled coil</keyword>
<dbReference type="InterPro" id="IPR000315">
    <property type="entry name" value="Znf_B-box"/>
</dbReference>
<dbReference type="PROSITE" id="PS50119">
    <property type="entry name" value="ZF_BBOX"/>
    <property type="match status" value="2"/>
</dbReference>
<feature type="domain" description="RING-type" evidence="7">
    <location>
        <begin position="28"/>
        <end position="73"/>
    </location>
</feature>
<protein>
    <submittedName>
        <fullName evidence="9">Uncharacterized protein</fullName>
    </submittedName>
</protein>
<evidence type="ECO:0000256" key="5">
    <source>
        <dbReference type="SAM" id="Coils"/>
    </source>
</evidence>
<evidence type="ECO:0000256" key="3">
    <source>
        <dbReference type="ARBA" id="ARBA00022833"/>
    </source>
</evidence>
<evidence type="ECO:0000256" key="2">
    <source>
        <dbReference type="ARBA" id="ARBA00022771"/>
    </source>
</evidence>
<dbReference type="CDD" id="cd19756">
    <property type="entry name" value="Bbox2"/>
    <property type="match status" value="1"/>
</dbReference>
<dbReference type="GO" id="GO:0061630">
    <property type="term" value="F:ubiquitin protein ligase activity"/>
    <property type="evidence" value="ECO:0007669"/>
    <property type="project" value="TreeGrafter"/>
</dbReference>
<dbReference type="InterPro" id="IPR001841">
    <property type="entry name" value="Znf_RING"/>
</dbReference>
<dbReference type="InterPro" id="IPR027370">
    <property type="entry name" value="Znf-RING_euk"/>
</dbReference>
<evidence type="ECO:0000313" key="9">
    <source>
        <dbReference type="EMBL" id="KAK7115126.1"/>
    </source>
</evidence>
<dbReference type="EMBL" id="JBAMIC010000001">
    <property type="protein sequence ID" value="KAK7115126.1"/>
    <property type="molecule type" value="Genomic_DNA"/>
</dbReference>
<evidence type="ECO:0000256" key="6">
    <source>
        <dbReference type="SAM" id="MobiDB-lite"/>
    </source>
</evidence>
<dbReference type="SUPFAM" id="SSF57845">
    <property type="entry name" value="B-box zinc-binding domain"/>
    <property type="match status" value="1"/>
</dbReference>
<evidence type="ECO:0000256" key="4">
    <source>
        <dbReference type="PROSITE-ProRule" id="PRU00024"/>
    </source>
</evidence>
<dbReference type="PANTHER" id="PTHR25462">
    <property type="entry name" value="BONUS, ISOFORM C-RELATED"/>
    <property type="match status" value="1"/>
</dbReference>
<proteinExistence type="predicted"/>